<evidence type="ECO:0000256" key="9">
    <source>
        <dbReference type="PIRSR" id="PIRSR037938-3"/>
    </source>
</evidence>
<evidence type="ECO:0000256" key="5">
    <source>
        <dbReference type="ARBA" id="ARBA00023027"/>
    </source>
</evidence>
<keyword evidence="4 6" id="KW-0862">Zinc</keyword>
<dbReference type="Pfam" id="PF02146">
    <property type="entry name" value="SIR2"/>
    <property type="match status" value="1"/>
</dbReference>
<dbReference type="InterPro" id="IPR029035">
    <property type="entry name" value="DHS-like_NAD/FAD-binding_dom"/>
</dbReference>
<feature type="binding site" evidence="9 10">
    <location>
        <position position="135"/>
    </location>
    <ligand>
        <name>Zn(2+)</name>
        <dbReference type="ChEBI" id="CHEBI:29105"/>
    </ligand>
</feature>
<dbReference type="PANTHER" id="PTHR11085">
    <property type="entry name" value="NAD-DEPENDENT PROTEIN DEACYLASE SIRTUIN-5, MITOCHONDRIAL-RELATED"/>
    <property type="match status" value="1"/>
</dbReference>
<dbReference type="InterPro" id="IPR017328">
    <property type="entry name" value="Sirtuin_class_I"/>
</dbReference>
<comment type="cofactor">
    <cofactor evidence="9">
        <name>Zn(2+)</name>
        <dbReference type="ChEBI" id="CHEBI:29105"/>
    </cofactor>
    <text evidence="9">Binds 1 zinc ion per subunit.</text>
</comment>
<dbReference type="PANTHER" id="PTHR11085:SF6">
    <property type="entry name" value="NAD-DEPENDENT PROTEIN DEACETYLASE SIRTUIN-2"/>
    <property type="match status" value="1"/>
</dbReference>
<feature type="coiled-coil region" evidence="11">
    <location>
        <begin position="285"/>
        <end position="327"/>
    </location>
</feature>
<feature type="domain" description="Deacetylase sirtuin-type" evidence="12">
    <location>
        <begin position="1"/>
        <end position="260"/>
    </location>
</feature>
<dbReference type="GO" id="GO:0017136">
    <property type="term" value="F:histone deacetylase activity, NAD-dependent"/>
    <property type="evidence" value="ECO:0007669"/>
    <property type="project" value="InterPro"/>
</dbReference>
<dbReference type="CDD" id="cd01408">
    <property type="entry name" value="SIRT1"/>
    <property type="match status" value="1"/>
</dbReference>
<evidence type="ECO:0000256" key="3">
    <source>
        <dbReference type="ARBA" id="ARBA00022723"/>
    </source>
</evidence>
<dbReference type="InterPro" id="IPR026590">
    <property type="entry name" value="Ssirtuin_cat_dom"/>
</dbReference>
<dbReference type="PIRSF" id="PIRSF037938">
    <property type="entry name" value="SIR2_euk"/>
    <property type="match status" value="1"/>
</dbReference>
<comment type="caution">
    <text evidence="13">The sequence shown here is derived from an EMBL/GenBank/DDBJ whole genome shotgun (WGS) entry which is preliminary data.</text>
</comment>
<dbReference type="InterPro" id="IPR050134">
    <property type="entry name" value="NAD-dep_sirtuin_deacylases"/>
</dbReference>
<dbReference type="EMBL" id="JAEUBD010001266">
    <property type="protein sequence ID" value="KAH3663224.1"/>
    <property type="molecule type" value="Genomic_DNA"/>
</dbReference>
<evidence type="ECO:0000259" key="12">
    <source>
        <dbReference type="PROSITE" id="PS50305"/>
    </source>
</evidence>
<dbReference type="EC" id="2.3.1.286" evidence="6"/>
<evidence type="ECO:0000256" key="7">
    <source>
        <dbReference type="PIRSR" id="PIRSR037938-1"/>
    </source>
</evidence>
<dbReference type="Gene3D" id="3.30.1600.10">
    <property type="entry name" value="SIR2/SIRT2 'Small Domain"/>
    <property type="match status" value="1"/>
</dbReference>
<keyword evidence="14" id="KW-1185">Reference proteome</keyword>
<keyword evidence="2 6" id="KW-0808">Transferase</keyword>
<feature type="binding site" evidence="8">
    <location>
        <begin position="25"/>
        <end position="29"/>
    </location>
    <ligand>
        <name>NAD(+)</name>
        <dbReference type="ChEBI" id="CHEBI:57540"/>
    </ligand>
</feature>
<keyword evidence="5 6" id="KW-0520">NAD</keyword>
<dbReference type="OrthoDB" id="420264at2759"/>
<feature type="binding site" evidence="9 10">
    <location>
        <position position="158"/>
    </location>
    <ligand>
        <name>Zn(2+)</name>
        <dbReference type="ChEBI" id="CHEBI:29105"/>
    </ligand>
</feature>
<name>A0A9P8P206_9ASCO</name>
<dbReference type="PROSITE" id="PS51257">
    <property type="entry name" value="PROKAR_LIPOPROTEIN"/>
    <property type="match status" value="1"/>
</dbReference>
<dbReference type="AlphaFoldDB" id="A0A9P8P206"/>
<dbReference type="Gene3D" id="3.40.50.1220">
    <property type="entry name" value="TPP-binding domain"/>
    <property type="match status" value="1"/>
</dbReference>
<feature type="binding site" evidence="9 10">
    <location>
        <position position="161"/>
    </location>
    <ligand>
        <name>Zn(2+)</name>
        <dbReference type="ChEBI" id="CHEBI:29105"/>
    </ligand>
</feature>
<keyword evidence="11" id="KW-0175">Coiled coil</keyword>
<feature type="binding site" evidence="8">
    <location>
        <begin position="35"/>
        <end position="37"/>
    </location>
    <ligand>
        <name>NAD(+)</name>
        <dbReference type="ChEBI" id="CHEBI:57540"/>
    </ligand>
</feature>
<organism evidence="13 14">
    <name type="scientific">Ogataea polymorpha</name>
    <dbReference type="NCBI Taxonomy" id="460523"/>
    <lineage>
        <taxon>Eukaryota</taxon>
        <taxon>Fungi</taxon>
        <taxon>Dikarya</taxon>
        <taxon>Ascomycota</taxon>
        <taxon>Saccharomycotina</taxon>
        <taxon>Pichiomycetes</taxon>
        <taxon>Pichiales</taxon>
        <taxon>Pichiaceae</taxon>
        <taxon>Ogataea</taxon>
    </lineage>
</organism>
<dbReference type="GO" id="GO:0005634">
    <property type="term" value="C:nucleus"/>
    <property type="evidence" value="ECO:0007669"/>
    <property type="project" value="TreeGrafter"/>
</dbReference>
<dbReference type="GO" id="GO:0070403">
    <property type="term" value="F:NAD+ binding"/>
    <property type="evidence" value="ECO:0007669"/>
    <property type="project" value="UniProtKB-UniRule"/>
</dbReference>
<feature type="binding site" evidence="8">
    <location>
        <begin position="107"/>
        <end position="110"/>
    </location>
    <ligand>
        <name>NAD(+)</name>
        <dbReference type="ChEBI" id="CHEBI:57540"/>
    </ligand>
</feature>
<feature type="active site" description="Proton acceptor" evidence="7 10">
    <location>
        <position position="127"/>
    </location>
</feature>
<evidence type="ECO:0000256" key="6">
    <source>
        <dbReference type="PIRNR" id="PIRNR037938"/>
    </source>
</evidence>
<protein>
    <recommendedName>
        <fullName evidence="6">NAD-dependent protein deacetylase</fullName>
        <ecNumber evidence="6">2.3.1.286</ecNumber>
    </recommendedName>
</protein>
<dbReference type="PROSITE" id="PS50305">
    <property type="entry name" value="SIRTUIN"/>
    <property type="match status" value="1"/>
</dbReference>
<accession>A0A9P8P206</accession>
<feature type="binding site" evidence="8">
    <location>
        <begin position="224"/>
        <end position="226"/>
    </location>
    <ligand>
        <name>NAD(+)</name>
        <dbReference type="ChEBI" id="CHEBI:57540"/>
    </ligand>
</feature>
<comment type="catalytic activity">
    <reaction evidence="6">
        <text>N(6)-acetyl-L-lysyl-[protein] + NAD(+) + H2O = 2''-O-acetyl-ADP-D-ribose + nicotinamide + L-lysyl-[protein]</text>
        <dbReference type="Rhea" id="RHEA:43636"/>
        <dbReference type="Rhea" id="RHEA-COMP:9752"/>
        <dbReference type="Rhea" id="RHEA-COMP:10731"/>
        <dbReference type="ChEBI" id="CHEBI:15377"/>
        <dbReference type="ChEBI" id="CHEBI:17154"/>
        <dbReference type="ChEBI" id="CHEBI:29969"/>
        <dbReference type="ChEBI" id="CHEBI:57540"/>
        <dbReference type="ChEBI" id="CHEBI:61930"/>
        <dbReference type="ChEBI" id="CHEBI:83767"/>
        <dbReference type="EC" id="2.3.1.286"/>
    </reaction>
</comment>
<reference evidence="13" key="1">
    <citation type="journal article" date="2021" name="Open Biol.">
        <title>Shared evolutionary footprints suggest mitochondrial oxidative damage underlies multiple complex I losses in fungi.</title>
        <authorList>
            <person name="Schikora-Tamarit M.A."/>
            <person name="Marcet-Houben M."/>
            <person name="Nosek J."/>
            <person name="Gabaldon T."/>
        </authorList>
    </citation>
    <scope>NUCLEOTIDE SEQUENCE</scope>
    <source>
        <strain evidence="13">NCAIM Y.01608</strain>
    </source>
</reference>
<dbReference type="GO" id="GO:0008270">
    <property type="term" value="F:zinc ion binding"/>
    <property type="evidence" value="ECO:0007669"/>
    <property type="project" value="UniProtKB-UniRule"/>
</dbReference>
<dbReference type="InterPro" id="IPR003000">
    <property type="entry name" value="Sirtuin"/>
</dbReference>
<evidence type="ECO:0000256" key="4">
    <source>
        <dbReference type="ARBA" id="ARBA00022833"/>
    </source>
</evidence>
<dbReference type="Proteomes" id="UP000788993">
    <property type="component" value="Unassembled WGS sequence"/>
</dbReference>
<evidence type="ECO:0000256" key="2">
    <source>
        <dbReference type="ARBA" id="ARBA00022679"/>
    </source>
</evidence>
<comment type="similarity">
    <text evidence="1 6">Belongs to the sirtuin family. Class I subfamily.</text>
</comment>
<evidence type="ECO:0000256" key="1">
    <source>
        <dbReference type="ARBA" id="ARBA00006924"/>
    </source>
</evidence>
<evidence type="ECO:0000256" key="10">
    <source>
        <dbReference type="PROSITE-ProRule" id="PRU00236"/>
    </source>
</evidence>
<evidence type="ECO:0000313" key="13">
    <source>
        <dbReference type="EMBL" id="KAH3663224.1"/>
    </source>
</evidence>
<feature type="binding site" evidence="8">
    <location>
        <begin position="200"/>
        <end position="201"/>
    </location>
    <ligand>
        <name>NAD(+)</name>
        <dbReference type="ChEBI" id="CHEBI:57540"/>
    </ligand>
</feature>
<reference evidence="13" key="2">
    <citation type="submission" date="2021-01" db="EMBL/GenBank/DDBJ databases">
        <authorList>
            <person name="Schikora-Tamarit M.A."/>
        </authorList>
    </citation>
    <scope>NUCLEOTIDE SEQUENCE</scope>
    <source>
        <strain evidence="13">NCAIM Y.01608</strain>
    </source>
</reference>
<keyword evidence="3 6" id="KW-0479">Metal-binding</keyword>
<evidence type="ECO:0000313" key="14">
    <source>
        <dbReference type="Proteomes" id="UP000788993"/>
    </source>
</evidence>
<gene>
    <name evidence="13" type="ORF">OGATHE_004800</name>
</gene>
<dbReference type="SUPFAM" id="SSF52467">
    <property type="entry name" value="DHS-like NAD/FAD-binding domain"/>
    <property type="match status" value="1"/>
</dbReference>
<proteinExistence type="inferred from homology"/>
<feature type="binding site" evidence="9 10">
    <location>
        <position position="138"/>
    </location>
    <ligand>
        <name>Zn(2+)</name>
        <dbReference type="ChEBI" id="CHEBI:29105"/>
    </ligand>
</feature>
<sequence length="328" mass="37329">MEKKIQRVADILKKDDVKVTFFVGAGISTSCGIPDFRSPKTGLYSNLKRLQLPYPEAVFDIDYFRKNPKAFYTLAEELYPGKFVPSKFHYFIRLCQDKKKLKRCYTQNIDTLERLAGVKDEFIVEAHGSFAKNHCIDCDAEMATEELKEQMKSKIPTCAKCEGYVKPDIVFFGEALPPKFFDTWEEDSSSKMDLALVAGTSLAVYPFAGLPAEVSRDCTRVLINREQCGDFKTNPRKSDILLLESCDKVVEQLAKLLGWEEELNALVEQGRTALKYNKLHIPATEEELEKRVLAEAEAIAKVEREEEAKEEEEIDQLADTLKNVKVDN</sequence>
<evidence type="ECO:0000256" key="8">
    <source>
        <dbReference type="PIRSR" id="PIRSR037938-2"/>
    </source>
</evidence>
<evidence type="ECO:0000256" key="11">
    <source>
        <dbReference type="SAM" id="Coils"/>
    </source>
</evidence>
<dbReference type="InterPro" id="IPR026591">
    <property type="entry name" value="Sirtuin_cat_small_dom_sf"/>
</dbReference>
<feature type="binding site" evidence="8">
    <location>
        <position position="246"/>
    </location>
    <ligand>
        <name>NAD(+)</name>
        <dbReference type="ChEBI" id="CHEBI:57540"/>
    </ligand>
</feature>